<protein>
    <submittedName>
        <fullName evidence="1">Uncharacterized protein</fullName>
    </submittedName>
</protein>
<organism evidence="1 2">
    <name type="scientific">Amnibacterium soli</name>
    <dbReference type="NCBI Taxonomy" id="1282736"/>
    <lineage>
        <taxon>Bacteria</taxon>
        <taxon>Bacillati</taxon>
        <taxon>Actinomycetota</taxon>
        <taxon>Actinomycetes</taxon>
        <taxon>Micrococcales</taxon>
        <taxon>Microbacteriaceae</taxon>
        <taxon>Amnibacterium</taxon>
    </lineage>
</organism>
<evidence type="ECO:0000313" key="2">
    <source>
        <dbReference type="Proteomes" id="UP001500121"/>
    </source>
</evidence>
<dbReference type="Proteomes" id="UP001500121">
    <property type="component" value="Unassembled WGS sequence"/>
</dbReference>
<name>A0ABP8Z866_9MICO</name>
<comment type="caution">
    <text evidence="1">The sequence shown here is derived from an EMBL/GenBank/DDBJ whole genome shotgun (WGS) entry which is preliminary data.</text>
</comment>
<sequence>MFTVPAGNALVFSDADGNVIESPTTAPLTRTVTAGSSAVLDA</sequence>
<reference evidence="2" key="1">
    <citation type="journal article" date="2019" name="Int. J. Syst. Evol. Microbiol.">
        <title>The Global Catalogue of Microorganisms (GCM) 10K type strain sequencing project: providing services to taxonomists for standard genome sequencing and annotation.</title>
        <authorList>
            <consortium name="The Broad Institute Genomics Platform"/>
            <consortium name="The Broad Institute Genome Sequencing Center for Infectious Disease"/>
            <person name="Wu L."/>
            <person name="Ma J."/>
        </authorList>
    </citation>
    <scope>NUCLEOTIDE SEQUENCE [LARGE SCALE GENOMIC DNA]</scope>
    <source>
        <strain evidence="2">JCM 19015</strain>
    </source>
</reference>
<evidence type="ECO:0000313" key="1">
    <source>
        <dbReference type="EMBL" id="GAA4749001.1"/>
    </source>
</evidence>
<dbReference type="EMBL" id="BAABLP010000004">
    <property type="protein sequence ID" value="GAA4749001.1"/>
    <property type="molecule type" value="Genomic_DNA"/>
</dbReference>
<dbReference type="RefSeq" id="WP_345481174.1">
    <property type="nucleotide sequence ID" value="NZ_BAABLP010000004.1"/>
</dbReference>
<accession>A0ABP8Z866</accession>
<keyword evidence="2" id="KW-1185">Reference proteome</keyword>
<proteinExistence type="predicted"/>
<gene>
    <name evidence="1" type="ORF">GCM10025783_21460</name>
</gene>